<comment type="caution">
    <text evidence="10">The sequence shown here is derived from an EMBL/GenBank/DDBJ whole genome shotgun (WGS) entry which is preliminary data.</text>
</comment>
<name>A0ABQ8TLV2_PERAM</name>
<gene>
    <name evidence="10" type="ORF">ANN_09096</name>
</gene>
<dbReference type="InterPro" id="IPR014001">
    <property type="entry name" value="Helicase_ATP-bd"/>
</dbReference>
<evidence type="ECO:0000256" key="8">
    <source>
        <dbReference type="SAM" id="MobiDB-lite"/>
    </source>
</evidence>
<evidence type="ECO:0000256" key="4">
    <source>
        <dbReference type="ARBA" id="ARBA00022806"/>
    </source>
</evidence>
<dbReference type="PANTHER" id="PTHR45797:SF3">
    <property type="entry name" value="TRANSCRIPTIONAL REGULATOR ATRX HOMOLOG"/>
    <property type="match status" value="1"/>
</dbReference>
<feature type="domain" description="Helicase ATP-binding" evidence="9">
    <location>
        <begin position="138"/>
        <end position="211"/>
    </location>
</feature>
<feature type="compositionally biased region" description="Basic and acidic residues" evidence="8">
    <location>
        <begin position="412"/>
        <end position="421"/>
    </location>
</feature>
<dbReference type="InterPro" id="IPR044574">
    <property type="entry name" value="ARIP4-like"/>
</dbReference>
<dbReference type="Gene3D" id="3.40.50.10810">
    <property type="entry name" value="Tandem AAA-ATPase domain"/>
    <property type="match status" value="1"/>
</dbReference>
<dbReference type="SUPFAM" id="SSF52540">
    <property type="entry name" value="P-loop containing nucleoside triphosphate hydrolases"/>
    <property type="match status" value="1"/>
</dbReference>
<evidence type="ECO:0000256" key="2">
    <source>
        <dbReference type="ARBA" id="ARBA00007025"/>
    </source>
</evidence>
<dbReference type="InterPro" id="IPR027417">
    <property type="entry name" value="P-loop_NTPase"/>
</dbReference>
<keyword evidence="3" id="KW-0547">Nucleotide-binding</keyword>
<keyword evidence="4" id="KW-0347">Helicase</keyword>
<dbReference type="InterPro" id="IPR038718">
    <property type="entry name" value="SNF2-like_sf"/>
</dbReference>
<feature type="compositionally biased region" description="Basic and acidic residues" evidence="8">
    <location>
        <begin position="338"/>
        <end position="357"/>
    </location>
</feature>
<evidence type="ECO:0000256" key="7">
    <source>
        <dbReference type="ARBA" id="ARBA00023242"/>
    </source>
</evidence>
<evidence type="ECO:0000313" key="10">
    <source>
        <dbReference type="EMBL" id="KAJ4447096.1"/>
    </source>
</evidence>
<dbReference type="Pfam" id="PF00176">
    <property type="entry name" value="SNF2-rel_dom"/>
    <property type="match status" value="1"/>
</dbReference>
<dbReference type="Gene3D" id="3.40.50.300">
    <property type="entry name" value="P-loop containing nucleotide triphosphate hydrolases"/>
    <property type="match status" value="1"/>
</dbReference>
<sequence>MLYKQNYERMYQLKDWQEEGGVMVLGYDMYRNLTNTQTKRLRKKAIETFQSTLVDPDRSELLIKKIRTEGVCAGDEKLESPEKNRPRELLIIVDDMNRCILRRKVQEFYTVQKEVSTLKKLLKLAREVIISKVGEKNYGKLITFLITFLFVSFTGPDLVVCDEGHLLKNEDTALAKAMRRIRTLRRIVLTGTPLQNNLKEYHCMVQFVKPNLLGTRKEFLNRFVNPITNGQFEDSTTHDVKIMKRRAHVLHKMLEGSVQRFDYSVLTPFLPPKYEYVISIPLSEVQIKAYRHYLEHMSMGRYGDKPKGAALFADFQNLQRIWTHPRVLMMNTEKAEKTAERKRLMESDSEGSLRDFIADDSSESSSSSSSSSSENSDSDVQVVKEGEENKKANKFTRNTRSKGPAEDPEIMEIDKKEDDKPNPLEWWKQFIESDELENINYSGKLVLLFYILRECEKIGDKV</sequence>
<accession>A0ABQ8TLV2</accession>
<dbReference type="EMBL" id="JAJSOF020000005">
    <property type="protein sequence ID" value="KAJ4447096.1"/>
    <property type="molecule type" value="Genomic_DNA"/>
</dbReference>
<protein>
    <recommendedName>
        <fullName evidence="9">Helicase ATP-binding domain-containing protein</fullName>
    </recommendedName>
</protein>
<evidence type="ECO:0000256" key="1">
    <source>
        <dbReference type="ARBA" id="ARBA00004123"/>
    </source>
</evidence>
<evidence type="ECO:0000256" key="5">
    <source>
        <dbReference type="ARBA" id="ARBA00022840"/>
    </source>
</evidence>
<evidence type="ECO:0000256" key="6">
    <source>
        <dbReference type="ARBA" id="ARBA00023125"/>
    </source>
</evidence>
<dbReference type="Proteomes" id="UP001148838">
    <property type="component" value="Unassembled WGS sequence"/>
</dbReference>
<proteinExistence type="inferred from homology"/>
<comment type="similarity">
    <text evidence="2">Belongs to the SNF2/RAD54 helicase family.</text>
</comment>
<evidence type="ECO:0000313" key="11">
    <source>
        <dbReference type="Proteomes" id="UP001148838"/>
    </source>
</evidence>
<keyword evidence="5" id="KW-0067">ATP-binding</keyword>
<keyword evidence="7" id="KW-0539">Nucleus</keyword>
<dbReference type="PROSITE" id="PS51192">
    <property type="entry name" value="HELICASE_ATP_BIND_1"/>
    <property type="match status" value="1"/>
</dbReference>
<dbReference type="PANTHER" id="PTHR45797">
    <property type="entry name" value="RAD54-LIKE"/>
    <property type="match status" value="1"/>
</dbReference>
<dbReference type="InterPro" id="IPR000330">
    <property type="entry name" value="SNF2_N"/>
</dbReference>
<keyword evidence="11" id="KW-1185">Reference proteome</keyword>
<evidence type="ECO:0000256" key="3">
    <source>
        <dbReference type="ARBA" id="ARBA00022741"/>
    </source>
</evidence>
<feature type="compositionally biased region" description="Basic and acidic residues" evidence="8">
    <location>
        <begin position="382"/>
        <end position="391"/>
    </location>
</feature>
<feature type="compositionally biased region" description="Low complexity" evidence="8">
    <location>
        <begin position="363"/>
        <end position="379"/>
    </location>
</feature>
<organism evidence="10 11">
    <name type="scientific">Periplaneta americana</name>
    <name type="common">American cockroach</name>
    <name type="synonym">Blatta americana</name>
    <dbReference type="NCBI Taxonomy" id="6978"/>
    <lineage>
        <taxon>Eukaryota</taxon>
        <taxon>Metazoa</taxon>
        <taxon>Ecdysozoa</taxon>
        <taxon>Arthropoda</taxon>
        <taxon>Hexapoda</taxon>
        <taxon>Insecta</taxon>
        <taxon>Pterygota</taxon>
        <taxon>Neoptera</taxon>
        <taxon>Polyneoptera</taxon>
        <taxon>Dictyoptera</taxon>
        <taxon>Blattodea</taxon>
        <taxon>Blattoidea</taxon>
        <taxon>Blattidae</taxon>
        <taxon>Blattinae</taxon>
        <taxon>Periplaneta</taxon>
    </lineage>
</organism>
<feature type="region of interest" description="Disordered" evidence="8">
    <location>
        <begin position="338"/>
        <end position="421"/>
    </location>
</feature>
<comment type="subcellular location">
    <subcellularLocation>
        <location evidence="1">Nucleus</location>
    </subcellularLocation>
</comment>
<evidence type="ECO:0000259" key="9">
    <source>
        <dbReference type="PROSITE" id="PS51192"/>
    </source>
</evidence>
<keyword evidence="4" id="KW-0378">Hydrolase</keyword>
<reference evidence="10 11" key="1">
    <citation type="journal article" date="2022" name="Allergy">
        <title>Genome assembly and annotation of Periplaneta americana reveal a comprehensive cockroach allergen profile.</title>
        <authorList>
            <person name="Wang L."/>
            <person name="Xiong Q."/>
            <person name="Saelim N."/>
            <person name="Wang L."/>
            <person name="Nong W."/>
            <person name="Wan A.T."/>
            <person name="Shi M."/>
            <person name="Liu X."/>
            <person name="Cao Q."/>
            <person name="Hui J.H.L."/>
            <person name="Sookrung N."/>
            <person name="Leung T.F."/>
            <person name="Tungtrongchitr A."/>
            <person name="Tsui S.K.W."/>
        </authorList>
    </citation>
    <scope>NUCLEOTIDE SEQUENCE [LARGE SCALE GENOMIC DNA]</scope>
    <source>
        <strain evidence="10">PWHHKU_190912</strain>
    </source>
</reference>
<keyword evidence="6" id="KW-0238">DNA-binding</keyword>